<accession>A0A150RJF2</accession>
<proteinExistence type="predicted"/>
<comment type="caution">
    <text evidence="1">The sequence shown here is derived from an EMBL/GenBank/DDBJ whole genome shotgun (WGS) entry which is preliminary data.</text>
</comment>
<protein>
    <submittedName>
        <fullName evidence="1">Uncharacterized protein</fullName>
    </submittedName>
</protein>
<dbReference type="Proteomes" id="UP000075635">
    <property type="component" value="Unassembled WGS sequence"/>
</dbReference>
<gene>
    <name evidence="1" type="ORF">BE17_32645</name>
</gene>
<dbReference type="AlphaFoldDB" id="A0A150RJF2"/>
<reference evidence="1 2" key="1">
    <citation type="submission" date="2014-02" db="EMBL/GenBank/DDBJ databases">
        <title>The small core and large imbalanced accessory genome model reveals a collaborative survival strategy of Sorangium cellulosum strains in nature.</title>
        <authorList>
            <person name="Han K."/>
            <person name="Peng R."/>
            <person name="Blom J."/>
            <person name="Li Y.-Z."/>
        </authorList>
    </citation>
    <scope>NUCLEOTIDE SEQUENCE [LARGE SCALE GENOMIC DNA]</scope>
    <source>
        <strain evidence="1 2">So0011-07</strain>
    </source>
</reference>
<sequence length="285" mass="31282">ATSSRATPSKKRRGDINPCMTPDPGWGVYDPWSRAPSIGQMIMPHRGGVTKRGGFDVIIHFHGHEALRKEFVKTAEGAVLVGIDLGIGSGAYSSAFSAPYVFENLLDSIERAVAKKTGKKKAYIRKLGLSSWSAGYGAIEQILRQPAGKRVDALVLLDSLHAGYADEQQHKLKVAQIEPFIAFAKRAAAGEAFMFMSHSSILPPGYASTAETANYIVQQLRGKPRGSSRRDVLGLDMIQRYDRGGFHLRGYTGDDKPDHCAHLGLMADIMRVHVNPRWKTPKGRR</sequence>
<dbReference type="EMBL" id="JEMB01002601">
    <property type="protein sequence ID" value="KYF79838.1"/>
    <property type="molecule type" value="Genomic_DNA"/>
</dbReference>
<feature type="non-terminal residue" evidence="1">
    <location>
        <position position="1"/>
    </location>
</feature>
<organism evidence="1 2">
    <name type="scientific">Sorangium cellulosum</name>
    <name type="common">Polyangium cellulosum</name>
    <dbReference type="NCBI Taxonomy" id="56"/>
    <lineage>
        <taxon>Bacteria</taxon>
        <taxon>Pseudomonadati</taxon>
        <taxon>Myxococcota</taxon>
        <taxon>Polyangia</taxon>
        <taxon>Polyangiales</taxon>
        <taxon>Polyangiaceae</taxon>
        <taxon>Sorangium</taxon>
    </lineage>
</organism>
<evidence type="ECO:0000313" key="2">
    <source>
        <dbReference type="Proteomes" id="UP000075635"/>
    </source>
</evidence>
<name>A0A150RJF2_SORCE</name>
<evidence type="ECO:0000313" key="1">
    <source>
        <dbReference type="EMBL" id="KYF79838.1"/>
    </source>
</evidence>